<comment type="caution">
    <text evidence="1">The sequence shown here is derived from an EMBL/GenBank/DDBJ whole genome shotgun (WGS) entry which is preliminary data.</text>
</comment>
<evidence type="ECO:0000313" key="2">
    <source>
        <dbReference type="Proteomes" id="UP001165042"/>
    </source>
</evidence>
<name>A0A9W6QVR0_9PSEU</name>
<accession>A0A9W6QVR0</accession>
<gene>
    <name evidence="1" type="ORF">Aglo03_66160</name>
</gene>
<sequence length="169" mass="18664">MLLRQLKSDHESWVAHTLAGQMRPVRITPEGLFPLSHLRTGDDVWNVIDGAWRFYLDDLEESTASDEDLDASAMFLQIAQDWGEISDSVHDDGMSAIRHAKRSLSACLAGLRERGLVVLGGRRQAVLTGGQGEDLRIVDALLMVLPATDPRVGTLMWPTHRDEPPATSP</sequence>
<proteinExistence type="predicted"/>
<organism evidence="1 2">
    <name type="scientific">Actinokineospora globicatena</name>
    <dbReference type="NCBI Taxonomy" id="103729"/>
    <lineage>
        <taxon>Bacteria</taxon>
        <taxon>Bacillati</taxon>
        <taxon>Actinomycetota</taxon>
        <taxon>Actinomycetes</taxon>
        <taxon>Pseudonocardiales</taxon>
        <taxon>Pseudonocardiaceae</taxon>
        <taxon>Actinokineospora</taxon>
    </lineage>
</organism>
<dbReference type="AlphaFoldDB" id="A0A9W6QVR0"/>
<protein>
    <submittedName>
        <fullName evidence="1">Uncharacterized protein</fullName>
    </submittedName>
</protein>
<dbReference type="RefSeq" id="WP_285613497.1">
    <property type="nucleotide sequence ID" value="NZ_BSSD01000016.1"/>
</dbReference>
<keyword evidence="2" id="KW-1185">Reference proteome</keyword>
<evidence type="ECO:0000313" key="1">
    <source>
        <dbReference type="EMBL" id="GLW95800.1"/>
    </source>
</evidence>
<reference evidence="1" key="1">
    <citation type="submission" date="2023-02" db="EMBL/GenBank/DDBJ databases">
        <title>Actinokineospora globicatena NBRC 15670.</title>
        <authorList>
            <person name="Ichikawa N."/>
            <person name="Sato H."/>
            <person name="Tonouchi N."/>
        </authorList>
    </citation>
    <scope>NUCLEOTIDE SEQUENCE</scope>
    <source>
        <strain evidence="1">NBRC 15670</strain>
    </source>
</reference>
<dbReference type="EMBL" id="BSSD01000016">
    <property type="protein sequence ID" value="GLW95800.1"/>
    <property type="molecule type" value="Genomic_DNA"/>
</dbReference>
<dbReference type="Proteomes" id="UP001165042">
    <property type="component" value="Unassembled WGS sequence"/>
</dbReference>